<keyword evidence="3" id="KW-1185">Reference proteome</keyword>
<dbReference type="InterPro" id="IPR005123">
    <property type="entry name" value="Oxoglu/Fe-dep_dioxygenase_dom"/>
</dbReference>
<organism evidence="2 3">
    <name type="scientific">Bradyrhizobium retamae</name>
    <dbReference type="NCBI Taxonomy" id="1300035"/>
    <lineage>
        <taxon>Bacteria</taxon>
        <taxon>Pseudomonadati</taxon>
        <taxon>Pseudomonadota</taxon>
        <taxon>Alphaproteobacteria</taxon>
        <taxon>Hyphomicrobiales</taxon>
        <taxon>Nitrobacteraceae</taxon>
        <taxon>Bradyrhizobium</taxon>
    </lineage>
</organism>
<dbReference type="InterPro" id="IPR032857">
    <property type="entry name" value="ALKBH4"/>
</dbReference>
<dbReference type="GO" id="GO:0016491">
    <property type="term" value="F:oxidoreductase activity"/>
    <property type="evidence" value="ECO:0007669"/>
    <property type="project" value="TreeGrafter"/>
</dbReference>
<dbReference type="Gene3D" id="2.60.120.590">
    <property type="entry name" value="Alpha-ketoglutarate-dependent dioxygenase AlkB-like"/>
    <property type="match status" value="1"/>
</dbReference>
<gene>
    <name evidence="2" type="ORF">CQ13_17125</name>
</gene>
<dbReference type="InterPro" id="IPR027450">
    <property type="entry name" value="AlkB-like"/>
</dbReference>
<dbReference type="InterPro" id="IPR037151">
    <property type="entry name" value="AlkB-like_sf"/>
</dbReference>
<name>A0A0R3NAT2_9BRAD</name>
<dbReference type="AlphaFoldDB" id="A0A0R3NAT2"/>
<evidence type="ECO:0000259" key="1">
    <source>
        <dbReference type="PROSITE" id="PS51471"/>
    </source>
</evidence>
<feature type="domain" description="Fe2OG dioxygenase" evidence="1">
    <location>
        <begin position="94"/>
        <end position="185"/>
    </location>
</feature>
<dbReference type="Proteomes" id="UP000052023">
    <property type="component" value="Unassembled WGS sequence"/>
</dbReference>
<dbReference type="Pfam" id="PF13532">
    <property type="entry name" value="2OG-FeII_Oxy_2"/>
    <property type="match status" value="1"/>
</dbReference>
<accession>A0A0R3NAT2</accession>
<sequence>MTGQLALFPEGRPDGLQYAAEFISRELERELIGHVSALPLQPFQFGAFEGRRRVASFGFRYDYTLQRLQPAEPIPVWLGPLIEKVKAYGGPSTHVAQVLCTEYDTGVGIGWHRDKPHFGRIFGLSLGSSCKFRFRRAAGEKWQRYMLEAAPRSVYMMSGESREVWEHSIPPVEAKRYSITFRTMADRKT</sequence>
<dbReference type="OrthoDB" id="278699at2"/>
<evidence type="ECO:0000313" key="2">
    <source>
        <dbReference type="EMBL" id="KRR29243.1"/>
    </source>
</evidence>
<evidence type="ECO:0000313" key="3">
    <source>
        <dbReference type="Proteomes" id="UP000052023"/>
    </source>
</evidence>
<dbReference type="PANTHER" id="PTHR12463">
    <property type="entry name" value="OXYGENASE-RELATED"/>
    <property type="match status" value="1"/>
</dbReference>
<dbReference type="EMBL" id="LLYA01000035">
    <property type="protein sequence ID" value="KRR29243.1"/>
    <property type="molecule type" value="Genomic_DNA"/>
</dbReference>
<dbReference type="GO" id="GO:0032451">
    <property type="term" value="F:demethylase activity"/>
    <property type="evidence" value="ECO:0007669"/>
    <property type="project" value="TreeGrafter"/>
</dbReference>
<protein>
    <submittedName>
        <fullName evidence="2">2OG-Fe(II) oxygenase</fullName>
    </submittedName>
</protein>
<reference evidence="2 3" key="1">
    <citation type="submission" date="2014-03" db="EMBL/GenBank/DDBJ databases">
        <title>Bradyrhizobium valentinum sp. nov., isolated from effective nodules of Lupinus mariae-josephae, a lupine endemic of basic-lime soils in Eastern Spain.</title>
        <authorList>
            <person name="Duran D."/>
            <person name="Rey L."/>
            <person name="Navarro A."/>
            <person name="Busquets A."/>
            <person name="Imperial J."/>
            <person name="Ruiz-Argueso T."/>
        </authorList>
    </citation>
    <scope>NUCLEOTIDE SEQUENCE [LARGE SCALE GENOMIC DNA]</scope>
    <source>
        <strain evidence="2 3">Ro19</strain>
    </source>
</reference>
<comment type="caution">
    <text evidence="2">The sequence shown here is derived from an EMBL/GenBank/DDBJ whole genome shotgun (WGS) entry which is preliminary data.</text>
</comment>
<dbReference type="PANTHER" id="PTHR12463:SF1">
    <property type="entry name" value="2-OXOGLUTARATE AND FE-DEPENDENT OXYGENASE FAMILY PROTEIN"/>
    <property type="match status" value="1"/>
</dbReference>
<dbReference type="GO" id="GO:0070988">
    <property type="term" value="P:demethylation"/>
    <property type="evidence" value="ECO:0007669"/>
    <property type="project" value="InterPro"/>
</dbReference>
<proteinExistence type="predicted"/>
<dbReference type="RefSeq" id="WP_057842189.1">
    <property type="nucleotide sequence ID" value="NZ_LLYA01000035.1"/>
</dbReference>
<dbReference type="PROSITE" id="PS51471">
    <property type="entry name" value="FE2OG_OXY"/>
    <property type="match status" value="1"/>
</dbReference>
<dbReference type="SUPFAM" id="SSF51197">
    <property type="entry name" value="Clavaminate synthase-like"/>
    <property type="match status" value="1"/>
</dbReference>